<name>A0A158GIA0_9BURK</name>
<dbReference type="RefSeq" id="WP_030101532.1">
    <property type="nucleotide sequence ID" value="NZ_FCOK02000015.1"/>
</dbReference>
<reference evidence="11 12" key="1">
    <citation type="submission" date="2016-01" db="EMBL/GenBank/DDBJ databases">
        <authorList>
            <person name="Oliw E.H."/>
        </authorList>
    </citation>
    <scope>NUCLEOTIDE SEQUENCE [LARGE SCALE GENOMIC DNA]</scope>
    <source>
        <strain evidence="11">LMG 27134</strain>
    </source>
</reference>
<dbReference type="EMBL" id="FCOK02000015">
    <property type="protein sequence ID" value="SAL31848.1"/>
    <property type="molecule type" value="Genomic_DNA"/>
</dbReference>
<dbReference type="PANTHER" id="PTHR12128">
    <property type="entry name" value="DIHYDRODIPICOLINATE SYNTHASE"/>
    <property type="match status" value="1"/>
</dbReference>
<evidence type="ECO:0000256" key="8">
    <source>
        <dbReference type="ARBA" id="ARBA00035718"/>
    </source>
</evidence>
<protein>
    <recommendedName>
        <fullName evidence="7">Trans-O-hydroxybenzylidenepyruvate hydratase-aldolase</fullName>
        <ecNumber evidence="6">4.1.2.45</ecNumber>
    </recommendedName>
    <alternativeName>
        <fullName evidence="8">2'-hydroxybenzalpyruvate aldolase</fullName>
    </alternativeName>
</protein>
<sequence>MSKQRKQRLGTEDVNGAWVIMPTPAKPEASDWRATDTVDLDETARIVEALIDSGVNGILSLGTFGECATLTWEEKQAFIGAVVETTRGRVPFFCGTTALNTREVVRQTRAALDIGVDGTMLGVPMWSRMEVPAAVQFYRDVAEACPEAAIAVYANADAFKFEFPRAFWAQVAQIPQVVTAKYLGIGMLDLDLTLAPGIRFLPHEDDYYAAARVAPERVTAFWSSGAMCGPATAIRLRDEVAKAKQTGDWRLAKELSDAMRRADATLFPRGDFAEFSKYNIAIEKERMNAAGWLRAGPCRPPYHIAPEEYLDGARQSGRAWAELHQQYSDL</sequence>
<comment type="catalytic activity">
    <reaction evidence="9">
        <text>(3E)-4-(2-hydroxyphenyl)-2-oxobut-3-enoate + H2O = salicylaldehyde + pyruvate</text>
        <dbReference type="Rhea" id="RHEA:27389"/>
        <dbReference type="ChEBI" id="CHEBI:15361"/>
        <dbReference type="ChEBI" id="CHEBI:15377"/>
        <dbReference type="ChEBI" id="CHEBI:16008"/>
        <dbReference type="ChEBI" id="CHEBI:59353"/>
        <dbReference type="EC" id="4.1.2.45"/>
    </reaction>
</comment>
<comment type="pathway">
    <text evidence="5">Aromatic compound metabolism; naphthalene degradation.</text>
</comment>
<evidence type="ECO:0000256" key="9">
    <source>
        <dbReference type="ARBA" id="ARBA00047441"/>
    </source>
</evidence>
<evidence type="ECO:0000256" key="7">
    <source>
        <dbReference type="ARBA" id="ARBA00035695"/>
    </source>
</evidence>
<dbReference type="SUPFAM" id="SSF51569">
    <property type="entry name" value="Aldolase"/>
    <property type="match status" value="1"/>
</dbReference>
<dbReference type="InterPro" id="IPR002220">
    <property type="entry name" value="DapA-like"/>
</dbReference>
<dbReference type="EC" id="4.1.2.45" evidence="6"/>
<dbReference type="PANTHER" id="PTHR12128:SF66">
    <property type="entry name" value="4-HYDROXY-2-OXOGLUTARATE ALDOLASE, MITOCHONDRIAL"/>
    <property type="match status" value="1"/>
</dbReference>
<dbReference type="FunFam" id="3.20.20.70:FF:000190">
    <property type="entry name" value="Trans-o-hydroxybenzylidenepyruvate hydratase-aldolase"/>
    <property type="match status" value="1"/>
</dbReference>
<dbReference type="AlphaFoldDB" id="A0A158GIA0"/>
<organism evidence="11 12">
    <name type="scientific">Caballeronia udeis</name>
    <dbReference type="NCBI Taxonomy" id="1232866"/>
    <lineage>
        <taxon>Bacteria</taxon>
        <taxon>Pseudomonadati</taxon>
        <taxon>Pseudomonadota</taxon>
        <taxon>Betaproteobacteria</taxon>
        <taxon>Burkholderiales</taxon>
        <taxon>Burkholderiaceae</taxon>
        <taxon>Caballeronia</taxon>
    </lineage>
</organism>
<dbReference type="GO" id="GO:1901170">
    <property type="term" value="P:naphthalene catabolic process"/>
    <property type="evidence" value="ECO:0007669"/>
    <property type="project" value="UniProtKB-ARBA"/>
</dbReference>
<evidence type="ECO:0000313" key="12">
    <source>
        <dbReference type="Proteomes" id="UP000054683"/>
    </source>
</evidence>
<dbReference type="SMART" id="SM01130">
    <property type="entry name" value="DHDPS"/>
    <property type="match status" value="1"/>
</dbReference>
<dbReference type="InterPro" id="IPR048038">
    <property type="entry name" value="HBPHA/CBPHA"/>
</dbReference>
<dbReference type="InterPro" id="IPR013785">
    <property type="entry name" value="Aldolase_TIM"/>
</dbReference>
<dbReference type="SMR" id="A0A158GIA0"/>
<gene>
    <name evidence="11" type="ORF">AWB69_02714</name>
</gene>
<evidence type="ECO:0000313" key="11">
    <source>
        <dbReference type="EMBL" id="SAL31848.1"/>
    </source>
</evidence>
<comment type="similarity">
    <text evidence="1 10">Belongs to the DapA family.</text>
</comment>
<keyword evidence="2" id="KW-0058">Aromatic hydrocarbons catabolism</keyword>
<dbReference type="CDD" id="cd00952">
    <property type="entry name" value="CHBPH_aldolase"/>
    <property type="match status" value="1"/>
</dbReference>
<dbReference type="GO" id="GO:0016832">
    <property type="term" value="F:aldehyde-lyase activity"/>
    <property type="evidence" value="ECO:0007669"/>
    <property type="project" value="UniProtKB-ARBA"/>
</dbReference>
<keyword evidence="3 10" id="KW-0456">Lyase</keyword>
<evidence type="ECO:0000256" key="6">
    <source>
        <dbReference type="ARBA" id="ARBA00035679"/>
    </source>
</evidence>
<dbReference type="GeneID" id="77199514"/>
<evidence type="ECO:0000256" key="1">
    <source>
        <dbReference type="ARBA" id="ARBA00007592"/>
    </source>
</evidence>
<evidence type="ECO:0000256" key="4">
    <source>
        <dbReference type="ARBA" id="ARBA00023317"/>
    </source>
</evidence>
<dbReference type="GO" id="GO:0018813">
    <property type="term" value="F:trans-o-hydroxybenzylidenepyruvate hydratase-aldolase activity"/>
    <property type="evidence" value="ECO:0007669"/>
    <property type="project" value="UniProtKB-EC"/>
</dbReference>
<keyword evidence="4" id="KW-0670">Pyruvate</keyword>
<dbReference type="Gene3D" id="3.20.20.70">
    <property type="entry name" value="Aldolase class I"/>
    <property type="match status" value="1"/>
</dbReference>
<dbReference type="Proteomes" id="UP000054683">
    <property type="component" value="Unassembled WGS sequence"/>
</dbReference>
<evidence type="ECO:0000256" key="10">
    <source>
        <dbReference type="PIRNR" id="PIRNR001365"/>
    </source>
</evidence>
<evidence type="ECO:0000256" key="3">
    <source>
        <dbReference type="ARBA" id="ARBA00023239"/>
    </source>
</evidence>
<proteinExistence type="inferred from homology"/>
<dbReference type="PIRSF" id="PIRSF001365">
    <property type="entry name" value="DHDPS"/>
    <property type="match status" value="1"/>
</dbReference>
<accession>A0A158GIA0</accession>
<dbReference type="GO" id="GO:0008840">
    <property type="term" value="F:4-hydroxy-tetrahydrodipicolinate synthase activity"/>
    <property type="evidence" value="ECO:0007669"/>
    <property type="project" value="TreeGrafter"/>
</dbReference>
<evidence type="ECO:0000256" key="5">
    <source>
        <dbReference type="ARBA" id="ARBA00035632"/>
    </source>
</evidence>
<evidence type="ECO:0000256" key="2">
    <source>
        <dbReference type="ARBA" id="ARBA00022797"/>
    </source>
</evidence>
<dbReference type="PRINTS" id="PR00146">
    <property type="entry name" value="DHPICSNTHASE"/>
</dbReference>
<dbReference type="Pfam" id="PF00701">
    <property type="entry name" value="DHDPS"/>
    <property type="match status" value="1"/>
</dbReference>